<keyword evidence="3" id="KW-1185">Reference proteome</keyword>
<evidence type="ECO:0000313" key="2">
    <source>
        <dbReference type="EMBL" id="TYK65155.1"/>
    </source>
</evidence>
<keyword evidence="1" id="KW-0732">Signal</keyword>
<feature type="chain" id="PRO_5046249733" description="Lipoprotein" evidence="1">
    <location>
        <begin position="19"/>
        <end position="101"/>
    </location>
</feature>
<gene>
    <name evidence="2" type="ORF">CWS31_011830</name>
</gene>
<name>A0ABY3MVC5_9GAMM</name>
<dbReference type="PROSITE" id="PS51257">
    <property type="entry name" value="PROKAR_LIPOPROTEIN"/>
    <property type="match status" value="1"/>
</dbReference>
<dbReference type="RefSeq" id="WP_101342546.1">
    <property type="nucleotide sequence ID" value="NZ_PJAI02000013.1"/>
</dbReference>
<evidence type="ECO:0000313" key="3">
    <source>
        <dbReference type="Proteomes" id="UP000815846"/>
    </source>
</evidence>
<organism evidence="2 3">
    <name type="scientific">Colwellia echini</name>
    <dbReference type="NCBI Taxonomy" id="1982103"/>
    <lineage>
        <taxon>Bacteria</taxon>
        <taxon>Pseudomonadati</taxon>
        <taxon>Pseudomonadota</taxon>
        <taxon>Gammaproteobacteria</taxon>
        <taxon>Alteromonadales</taxon>
        <taxon>Colwelliaceae</taxon>
        <taxon>Colwellia</taxon>
    </lineage>
</organism>
<feature type="signal peptide" evidence="1">
    <location>
        <begin position="1"/>
        <end position="18"/>
    </location>
</feature>
<sequence length="101" mass="10711">MIKQLSTTTILLTTIVLAGCQTSSAIKSASADGMTNMFSCDKIETTFEAYDQDRNSFAKLEGITSMIGIDSSSFDNTQAASYYNTVKSGVNSALALKGCTL</sequence>
<dbReference type="EMBL" id="PJAI02000013">
    <property type="protein sequence ID" value="TYK65155.1"/>
    <property type="molecule type" value="Genomic_DNA"/>
</dbReference>
<accession>A0ABY3MVC5</accession>
<reference evidence="2 3" key="1">
    <citation type="submission" date="2019-08" db="EMBL/GenBank/DDBJ databases">
        <title>Microbe sample from Colwellia echini.</title>
        <authorList>
            <person name="Christiansen L."/>
            <person name="Pathiraja D."/>
            <person name="Schultz-Johansen M."/>
            <person name="Choi I.-G."/>
            <person name="Stougaard P."/>
        </authorList>
    </citation>
    <scope>NUCLEOTIDE SEQUENCE [LARGE SCALE GENOMIC DNA]</scope>
    <source>
        <strain evidence="2 3">A3</strain>
    </source>
</reference>
<protein>
    <recommendedName>
        <fullName evidence="4">Lipoprotein</fullName>
    </recommendedName>
</protein>
<comment type="caution">
    <text evidence="2">The sequence shown here is derived from an EMBL/GenBank/DDBJ whole genome shotgun (WGS) entry which is preliminary data.</text>
</comment>
<evidence type="ECO:0008006" key="4">
    <source>
        <dbReference type="Google" id="ProtNLM"/>
    </source>
</evidence>
<evidence type="ECO:0000256" key="1">
    <source>
        <dbReference type="SAM" id="SignalP"/>
    </source>
</evidence>
<proteinExistence type="predicted"/>
<dbReference type="Proteomes" id="UP000815846">
    <property type="component" value="Unassembled WGS sequence"/>
</dbReference>